<accession>A0A0F8XL60</accession>
<name>A0A0F8XL60_9ZZZZ</name>
<sequence>MRIKCAQCGWLHDSMVTPFKNDVVPEDENKRKYDVKKVEAEFECKHCGVTNNVELKWYPSWSWEDNNET</sequence>
<protein>
    <submittedName>
        <fullName evidence="1">Uncharacterized protein</fullName>
    </submittedName>
</protein>
<evidence type="ECO:0000313" key="1">
    <source>
        <dbReference type="EMBL" id="KKK61830.1"/>
    </source>
</evidence>
<dbReference type="AlphaFoldDB" id="A0A0F8XL60"/>
<dbReference type="EMBL" id="LAZR01062293">
    <property type="protein sequence ID" value="KKK61830.1"/>
    <property type="molecule type" value="Genomic_DNA"/>
</dbReference>
<gene>
    <name evidence="1" type="ORF">LCGC14_3010390</name>
</gene>
<reference evidence="1" key="1">
    <citation type="journal article" date="2015" name="Nature">
        <title>Complex archaea that bridge the gap between prokaryotes and eukaryotes.</title>
        <authorList>
            <person name="Spang A."/>
            <person name="Saw J.H."/>
            <person name="Jorgensen S.L."/>
            <person name="Zaremba-Niedzwiedzka K."/>
            <person name="Martijn J."/>
            <person name="Lind A.E."/>
            <person name="van Eijk R."/>
            <person name="Schleper C."/>
            <person name="Guy L."/>
            <person name="Ettema T.J."/>
        </authorList>
    </citation>
    <scope>NUCLEOTIDE SEQUENCE</scope>
</reference>
<proteinExistence type="predicted"/>
<organism evidence="1">
    <name type="scientific">marine sediment metagenome</name>
    <dbReference type="NCBI Taxonomy" id="412755"/>
    <lineage>
        <taxon>unclassified sequences</taxon>
        <taxon>metagenomes</taxon>
        <taxon>ecological metagenomes</taxon>
    </lineage>
</organism>
<comment type="caution">
    <text evidence="1">The sequence shown here is derived from an EMBL/GenBank/DDBJ whole genome shotgun (WGS) entry which is preliminary data.</text>
</comment>